<evidence type="ECO:0000313" key="5">
    <source>
        <dbReference type="EMBL" id="AKU90716.1"/>
    </source>
</evidence>
<dbReference type="OrthoDB" id="613638at2"/>
<dbReference type="SUPFAM" id="SSF53474">
    <property type="entry name" value="alpha/beta-Hydrolases"/>
    <property type="match status" value="1"/>
</dbReference>
<dbReference type="GO" id="GO:0004177">
    <property type="term" value="F:aminopeptidase activity"/>
    <property type="evidence" value="ECO:0007669"/>
    <property type="project" value="UniProtKB-KW"/>
</dbReference>
<dbReference type="STRING" id="1391653.AKJ08_1103"/>
<protein>
    <submittedName>
        <fullName evidence="5">Tripeptidylaminopeptidase</fullName>
    </submittedName>
</protein>
<comment type="similarity">
    <text evidence="1">Belongs to the peptidase S33 family.</text>
</comment>
<sequence>MSWEPCDDFGVRMDCATLDVPLDWSKPEGRRIPYFVRRVPSATGVPKRGQIWLLVGGPGYAGEWTLDLAPTFASLGFDSYAPDYRGVGRSAPLGCEGEPPSNSEVTSTCLAELAQEWGDGLAQFSTTGAALDLGNAIEWLREPGKQVVVLGTSYGTFLGNRYLHLFPTQADAAIFGGICPGNACSVHQDRATDLIAKETFRLCAADSFCRSKLSDDPWGKLEELYQKVRSGHCDQLAGWQTERLISNLFVSVLGERSLAPVALAMAYRIDRCDPADVSAVMTLARLAMPWLFAVTTDEAPYSAYLRRQITNSEFWEDGLTPEMLRDEVLDHLVAPGLGYAFAEWYETWPWPLYSTPAELKRWAPVSIPMLLINGTLDLPTPLADIAGIEAAYPGPAQTFVRVPNEGHGAMDTACPMSIVRAFVQDPSARPDLSCLARMETIDLRGTSSIARQVFGTTDMWENSGASAAPTFLPDEPTDPGLLRAIERAKDGPRPRW</sequence>
<dbReference type="EMBL" id="CP012332">
    <property type="protein sequence ID" value="AKU90716.1"/>
    <property type="molecule type" value="Genomic_DNA"/>
</dbReference>
<dbReference type="InterPro" id="IPR013595">
    <property type="entry name" value="Pept_S33_TAP-like_C"/>
</dbReference>
<organism evidence="5 6">
    <name type="scientific">Vulgatibacter incomptus</name>
    <dbReference type="NCBI Taxonomy" id="1391653"/>
    <lineage>
        <taxon>Bacteria</taxon>
        <taxon>Pseudomonadati</taxon>
        <taxon>Myxococcota</taxon>
        <taxon>Myxococcia</taxon>
        <taxon>Myxococcales</taxon>
        <taxon>Cystobacterineae</taxon>
        <taxon>Vulgatibacteraceae</taxon>
        <taxon>Vulgatibacter</taxon>
    </lineage>
</organism>
<reference evidence="5 6" key="1">
    <citation type="submission" date="2015-08" db="EMBL/GenBank/DDBJ databases">
        <authorList>
            <person name="Babu N.S."/>
            <person name="Beckwith C.J."/>
            <person name="Beseler K.G."/>
            <person name="Brison A."/>
            <person name="Carone J.V."/>
            <person name="Caskin T.P."/>
            <person name="Diamond M."/>
            <person name="Durham M.E."/>
            <person name="Foxe J.M."/>
            <person name="Go M."/>
            <person name="Henderson B.A."/>
            <person name="Jones I.B."/>
            <person name="McGettigan J.A."/>
            <person name="Micheletti S.J."/>
            <person name="Nasrallah M.E."/>
            <person name="Ortiz D."/>
            <person name="Piller C.R."/>
            <person name="Privatt S.R."/>
            <person name="Schneider S.L."/>
            <person name="Sharp S."/>
            <person name="Smith T.C."/>
            <person name="Stanton J.D."/>
            <person name="Ullery H.E."/>
            <person name="Wilson R.J."/>
            <person name="Serrano M.G."/>
            <person name="Buck G."/>
            <person name="Lee V."/>
            <person name="Wang Y."/>
            <person name="Carvalho R."/>
            <person name="Voegtly L."/>
            <person name="Shi R."/>
            <person name="Duckworth R."/>
            <person name="Johnson A."/>
            <person name="Loviza R."/>
            <person name="Walstead R."/>
            <person name="Shah Z."/>
            <person name="Kiflezghi M."/>
            <person name="Wade K."/>
            <person name="Ball S.L."/>
            <person name="Bradley K.W."/>
            <person name="Asai D.J."/>
            <person name="Bowman C.A."/>
            <person name="Russell D.A."/>
            <person name="Pope W.H."/>
            <person name="Jacobs-Sera D."/>
            <person name="Hendrix R.W."/>
            <person name="Hatfull G.F."/>
        </authorList>
    </citation>
    <scope>NUCLEOTIDE SEQUENCE [LARGE SCALE GENOMIC DNA]</scope>
    <source>
        <strain evidence="5 6">DSM 27710</strain>
    </source>
</reference>
<dbReference type="Pfam" id="PF00561">
    <property type="entry name" value="Abhydrolase_1"/>
    <property type="match status" value="1"/>
</dbReference>
<feature type="domain" description="AB hydrolase-1" evidence="3">
    <location>
        <begin position="54"/>
        <end position="177"/>
    </location>
</feature>
<evidence type="ECO:0000313" key="6">
    <source>
        <dbReference type="Proteomes" id="UP000055590"/>
    </source>
</evidence>
<evidence type="ECO:0000256" key="1">
    <source>
        <dbReference type="ARBA" id="ARBA00010088"/>
    </source>
</evidence>
<keyword evidence="2" id="KW-0378">Hydrolase</keyword>
<dbReference type="PANTHER" id="PTHR43248">
    <property type="entry name" value="2-SUCCINYL-6-HYDROXY-2,4-CYCLOHEXADIENE-1-CARBOXYLATE SYNTHASE"/>
    <property type="match status" value="1"/>
</dbReference>
<dbReference type="AlphaFoldDB" id="A0A0K1PBE1"/>
<dbReference type="InterPro" id="IPR051601">
    <property type="entry name" value="Serine_prot/Carboxylest_S33"/>
</dbReference>
<keyword evidence="6" id="KW-1185">Reference proteome</keyword>
<evidence type="ECO:0000259" key="4">
    <source>
        <dbReference type="Pfam" id="PF08386"/>
    </source>
</evidence>
<dbReference type="Proteomes" id="UP000055590">
    <property type="component" value="Chromosome"/>
</dbReference>
<keyword evidence="5" id="KW-0031">Aminopeptidase</keyword>
<dbReference type="Pfam" id="PF08386">
    <property type="entry name" value="Abhydrolase_4"/>
    <property type="match status" value="1"/>
</dbReference>
<feature type="domain" description="Peptidase S33 tripeptidyl aminopeptidase-like C-terminal" evidence="4">
    <location>
        <begin position="350"/>
        <end position="434"/>
    </location>
</feature>
<evidence type="ECO:0000259" key="3">
    <source>
        <dbReference type="Pfam" id="PF00561"/>
    </source>
</evidence>
<keyword evidence="5" id="KW-0645">Protease</keyword>
<name>A0A0K1PBE1_9BACT</name>
<dbReference type="PANTHER" id="PTHR43248:SF25">
    <property type="entry name" value="AB HYDROLASE-1 DOMAIN-CONTAINING PROTEIN-RELATED"/>
    <property type="match status" value="1"/>
</dbReference>
<accession>A0A0K1PBE1</accession>
<dbReference type="KEGG" id="vin:AKJ08_1103"/>
<dbReference type="InterPro" id="IPR029058">
    <property type="entry name" value="AB_hydrolase_fold"/>
</dbReference>
<gene>
    <name evidence="5" type="ORF">AKJ08_1103</name>
</gene>
<evidence type="ECO:0000256" key="2">
    <source>
        <dbReference type="ARBA" id="ARBA00022801"/>
    </source>
</evidence>
<proteinExistence type="inferred from homology"/>
<dbReference type="Gene3D" id="3.40.50.1820">
    <property type="entry name" value="alpha/beta hydrolase"/>
    <property type="match status" value="2"/>
</dbReference>
<dbReference type="PATRIC" id="fig|1391653.3.peg.1129"/>
<dbReference type="InterPro" id="IPR000073">
    <property type="entry name" value="AB_hydrolase_1"/>
</dbReference>
<dbReference type="RefSeq" id="WP_050725125.1">
    <property type="nucleotide sequence ID" value="NZ_CP012332.1"/>
</dbReference>